<organism evidence="1 2">
    <name type="scientific">Perkinsus olseni</name>
    <name type="common">Perkinsus atlanticus</name>
    <dbReference type="NCBI Taxonomy" id="32597"/>
    <lineage>
        <taxon>Eukaryota</taxon>
        <taxon>Sar</taxon>
        <taxon>Alveolata</taxon>
        <taxon>Perkinsozoa</taxon>
        <taxon>Perkinsea</taxon>
        <taxon>Perkinsida</taxon>
        <taxon>Perkinsidae</taxon>
        <taxon>Perkinsus</taxon>
    </lineage>
</organism>
<reference evidence="1 2" key="1">
    <citation type="submission" date="2020-04" db="EMBL/GenBank/DDBJ databases">
        <title>Perkinsus olseni comparative genomics.</title>
        <authorList>
            <person name="Bogema D.R."/>
        </authorList>
    </citation>
    <scope>NUCLEOTIDE SEQUENCE [LARGE SCALE GENOMIC DNA]</scope>
    <source>
        <strain evidence="1">ATCC PRA-205</strain>
    </source>
</reference>
<proteinExistence type="predicted"/>
<dbReference type="AlphaFoldDB" id="A0A7J6QQN5"/>
<comment type="caution">
    <text evidence="1">The sequence shown here is derived from an EMBL/GenBank/DDBJ whole genome shotgun (WGS) entry which is preliminary data.</text>
</comment>
<feature type="non-terminal residue" evidence="1">
    <location>
        <position position="1"/>
    </location>
</feature>
<dbReference type="Proteomes" id="UP000574390">
    <property type="component" value="Unassembled WGS sequence"/>
</dbReference>
<gene>
    <name evidence="1" type="ORF">FOZ62_021106</name>
</gene>
<evidence type="ECO:0000313" key="2">
    <source>
        <dbReference type="Proteomes" id="UP000574390"/>
    </source>
</evidence>
<accession>A0A7J6QQN5</accession>
<evidence type="ECO:0000313" key="1">
    <source>
        <dbReference type="EMBL" id="KAF4710441.1"/>
    </source>
</evidence>
<name>A0A7J6QQN5_PEROL</name>
<dbReference type="EMBL" id="JABANM010027978">
    <property type="protein sequence ID" value="KAF4710441.1"/>
    <property type="molecule type" value="Genomic_DNA"/>
</dbReference>
<sequence>MIPLNTADTTGIGVAYDKEGKPIVVETEPERLLAMLVMEHIRVMNEGIRRRNAAKDIGGGTSG</sequence>
<protein>
    <submittedName>
        <fullName evidence="1">Uncharacterized protein</fullName>
    </submittedName>
</protein>